<evidence type="ECO:0000313" key="4">
    <source>
        <dbReference type="Proteomes" id="UP001221898"/>
    </source>
</evidence>
<dbReference type="GO" id="GO:0003713">
    <property type="term" value="F:transcription coactivator activity"/>
    <property type="evidence" value="ECO:0007669"/>
    <property type="project" value="InterPro"/>
</dbReference>
<sequence>MVHRQGQAEPLGGKVAPMGDPETEQDSGVEDDDSNHGNGFPYQPQAQTDDSTVFIAFQGNMDDDDFQEKLDNILNGVPDMLQLDSERLQPQHVEPWNSVRVTFNIPRDAAERLRLLAQNNHQQLRDLGILSVQIEGEGAINVAMGQNRGQEVRVNGPIGAANQMRMDVGFPMQQGPGGMRMNNPSVSMASQGPGMSAQVMVAGGSGQMQARAPRPPSQTDSLDPMLSGLAMQQQQVQHVQPPHGQASMPPQGHHMQAMQVSRQLNPATLQQLQQQHQQQQAQLAQLGGARPQFNQNQMPVPAGWNQLPSGVLQPPPAQGPMGTAWRKAPPHAQMASRPSLATVQTPSHPPPPYPFGSQQAGQVFNTMGQQQLPGNSQFAAPQPKGLQGPPGVGGPRGPPPPPPQTTAQQGHLTAKSPVSSPSPFQQGSPGTPPMMGQSQGQLGPRSTTPQGFPQAVSSPGRAVLGQQGNVQPGFMVMSQQGQGPHAGMAGMSKRLPLGFPNAQGNQNFIPGQVTPSSAGTPVSSTNPQMQSSQNMQHAGVQPSASAPNHMQGSHAQPSAIQSSMMGLHSGMANQPPGANAAGGMGPTSQGLQPQMMGMQHQPISSSPNQMAQGQGGGQTVLSRPQLVNQGQMLMGGQSMGPQRGMTPPKQMMPQQGQAMMQGHGQVGGHPRAPGDDAAAAAAECYDGANDG</sequence>
<dbReference type="GO" id="GO:0045944">
    <property type="term" value="P:positive regulation of transcription by RNA polymerase II"/>
    <property type="evidence" value="ECO:0007669"/>
    <property type="project" value="TreeGrafter"/>
</dbReference>
<feature type="compositionally biased region" description="Acidic residues" evidence="1">
    <location>
        <begin position="21"/>
        <end position="33"/>
    </location>
</feature>
<evidence type="ECO:0000259" key="2">
    <source>
        <dbReference type="Pfam" id="PF13820"/>
    </source>
</evidence>
<dbReference type="AlphaFoldDB" id="A0AAD7SSI8"/>
<dbReference type="GO" id="GO:0035097">
    <property type="term" value="C:histone methyltransferase complex"/>
    <property type="evidence" value="ECO:0007669"/>
    <property type="project" value="TreeGrafter"/>
</dbReference>
<feature type="compositionally biased region" description="Low complexity" evidence="1">
    <location>
        <begin position="633"/>
        <end position="663"/>
    </location>
</feature>
<dbReference type="InterPro" id="IPR026638">
    <property type="entry name" value="NCOA6"/>
</dbReference>
<dbReference type="EMBL" id="JAINUG010000036">
    <property type="protein sequence ID" value="KAJ8408054.1"/>
    <property type="molecule type" value="Genomic_DNA"/>
</dbReference>
<comment type="caution">
    <text evidence="3">The sequence shown here is derived from an EMBL/GenBank/DDBJ whole genome shotgun (WGS) entry which is preliminary data.</text>
</comment>
<dbReference type="Proteomes" id="UP001221898">
    <property type="component" value="Unassembled WGS sequence"/>
</dbReference>
<evidence type="ECO:0000256" key="1">
    <source>
        <dbReference type="SAM" id="MobiDB-lite"/>
    </source>
</evidence>
<protein>
    <recommendedName>
        <fullName evidence="2">Nuclear receptor coactivator 6 TRADD-N domain-containing protein</fullName>
    </recommendedName>
</protein>
<feature type="compositionally biased region" description="Polar residues" evidence="1">
    <location>
        <begin position="356"/>
        <end position="379"/>
    </location>
</feature>
<dbReference type="InterPro" id="IPR032715">
    <property type="entry name" value="NCOA6_TRADD-N"/>
</dbReference>
<gene>
    <name evidence="3" type="ORF">AAFF_G00262820</name>
</gene>
<keyword evidence="4" id="KW-1185">Reference proteome</keyword>
<evidence type="ECO:0000313" key="3">
    <source>
        <dbReference type="EMBL" id="KAJ8408054.1"/>
    </source>
</evidence>
<feature type="region of interest" description="Disordered" evidence="1">
    <location>
        <begin position="315"/>
        <end position="467"/>
    </location>
</feature>
<organism evidence="3 4">
    <name type="scientific">Aldrovandia affinis</name>
    <dbReference type="NCBI Taxonomy" id="143900"/>
    <lineage>
        <taxon>Eukaryota</taxon>
        <taxon>Metazoa</taxon>
        <taxon>Chordata</taxon>
        <taxon>Craniata</taxon>
        <taxon>Vertebrata</taxon>
        <taxon>Euteleostomi</taxon>
        <taxon>Actinopterygii</taxon>
        <taxon>Neopterygii</taxon>
        <taxon>Teleostei</taxon>
        <taxon>Notacanthiformes</taxon>
        <taxon>Halosauridae</taxon>
        <taxon>Aldrovandia</taxon>
    </lineage>
</organism>
<feature type="compositionally biased region" description="Low complexity" evidence="1">
    <location>
        <begin position="570"/>
        <end position="579"/>
    </location>
</feature>
<accession>A0AAD7SSI8</accession>
<feature type="region of interest" description="Disordered" evidence="1">
    <location>
        <begin position="633"/>
        <end position="691"/>
    </location>
</feature>
<proteinExistence type="predicted"/>
<dbReference type="PANTHER" id="PTHR15690">
    <property type="entry name" value="NUCLEAR RECEPTOR COACTIVATOR 6"/>
    <property type="match status" value="1"/>
</dbReference>
<feature type="compositionally biased region" description="Polar residues" evidence="1">
    <location>
        <begin position="502"/>
        <end position="564"/>
    </location>
</feature>
<feature type="region of interest" description="Disordered" evidence="1">
    <location>
        <begin position="499"/>
        <end position="621"/>
    </location>
</feature>
<dbReference type="GO" id="GO:0005667">
    <property type="term" value="C:transcription regulator complex"/>
    <property type="evidence" value="ECO:0007669"/>
    <property type="project" value="TreeGrafter"/>
</dbReference>
<feature type="compositionally biased region" description="Polar residues" evidence="1">
    <location>
        <begin position="436"/>
        <end position="457"/>
    </location>
</feature>
<feature type="compositionally biased region" description="Polar residues" evidence="1">
    <location>
        <begin position="601"/>
        <end position="612"/>
    </location>
</feature>
<feature type="compositionally biased region" description="Low complexity" evidence="1">
    <location>
        <begin position="405"/>
        <end position="429"/>
    </location>
</feature>
<feature type="domain" description="Nuclear receptor coactivator 6 TRADD-N" evidence="2">
    <location>
        <begin position="52"/>
        <end position="191"/>
    </location>
</feature>
<dbReference type="PANTHER" id="PTHR15690:SF0">
    <property type="entry name" value="NUCLEAR RECEPTOR COACTIVATOR 6"/>
    <property type="match status" value="1"/>
</dbReference>
<feature type="region of interest" description="Disordered" evidence="1">
    <location>
        <begin position="1"/>
        <end position="48"/>
    </location>
</feature>
<reference evidence="3" key="1">
    <citation type="journal article" date="2023" name="Science">
        <title>Genome structures resolve the early diversification of teleost fishes.</title>
        <authorList>
            <person name="Parey E."/>
            <person name="Louis A."/>
            <person name="Montfort J."/>
            <person name="Bouchez O."/>
            <person name="Roques C."/>
            <person name="Iampietro C."/>
            <person name="Lluch J."/>
            <person name="Castinel A."/>
            <person name="Donnadieu C."/>
            <person name="Desvignes T."/>
            <person name="Floi Bucao C."/>
            <person name="Jouanno E."/>
            <person name="Wen M."/>
            <person name="Mejri S."/>
            <person name="Dirks R."/>
            <person name="Jansen H."/>
            <person name="Henkel C."/>
            <person name="Chen W.J."/>
            <person name="Zahm M."/>
            <person name="Cabau C."/>
            <person name="Klopp C."/>
            <person name="Thompson A.W."/>
            <person name="Robinson-Rechavi M."/>
            <person name="Braasch I."/>
            <person name="Lecointre G."/>
            <person name="Bobe J."/>
            <person name="Postlethwait J.H."/>
            <person name="Berthelot C."/>
            <person name="Roest Crollius H."/>
            <person name="Guiguen Y."/>
        </authorList>
    </citation>
    <scope>NUCLEOTIDE SEQUENCE</scope>
    <source>
        <strain evidence="3">NC1722</strain>
    </source>
</reference>
<dbReference type="Pfam" id="PF13820">
    <property type="entry name" value="NCOA6_TRADD-N"/>
    <property type="match status" value="1"/>
</dbReference>
<name>A0AAD7SSI8_9TELE</name>